<dbReference type="OrthoDB" id="3862295at2"/>
<dbReference type="InterPro" id="IPR015919">
    <property type="entry name" value="Cadherin-like_sf"/>
</dbReference>
<proteinExistence type="predicted"/>
<dbReference type="InterPro" id="IPR008929">
    <property type="entry name" value="Chondroitin_lyas"/>
</dbReference>
<dbReference type="Proteomes" id="UP000032254">
    <property type="component" value="Unassembled WGS sequence"/>
</dbReference>
<dbReference type="Gene3D" id="1.50.10.100">
    <property type="entry name" value="Chondroitin AC/alginate lyase"/>
    <property type="match status" value="1"/>
</dbReference>
<evidence type="ECO:0000313" key="1">
    <source>
        <dbReference type="EMBL" id="KIR61354.1"/>
    </source>
</evidence>
<dbReference type="GO" id="GO:0005509">
    <property type="term" value="F:calcium ion binding"/>
    <property type="evidence" value="ECO:0007669"/>
    <property type="project" value="InterPro"/>
</dbReference>
<dbReference type="InterPro" id="IPR013783">
    <property type="entry name" value="Ig-like_fold"/>
</dbReference>
<dbReference type="Gene3D" id="2.60.120.260">
    <property type="entry name" value="Galactose-binding domain-like"/>
    <property type="match status" value="2"/>
</dbReference>
<accession>A0A0D0WRK4</accession>
<protein>
    <submittedName>
        <fullName evidence="1">Uncharacterized protein</fullName>
    </submittedName>
</protein>
<sequence>MYTPPAQATTVADLLTEHVVQINESVGAAGFAHPGIGLSAADLRSTQAQIRAGTEPWKSYFEAMAATTAAATTYRSANSKSAAVPDQPADNTFTQVGMRYRENTDGVAALTQALMWVTTGNEVYRRNAIQVVRVWSRMDPTKYAYFADAHIHTGLPLQQILTAAEILRATEPVADDTPGTYNGYDVTWHESDAQNLLTNFANPVLTVFSPGNDRWMNQHLFGLFGRIATAIFADDAAGYAKGVEWLTVNSTFDEYWNGSLAAQAPLIKAGDPANPYGRDFVQLREMGRDQAHAECNVVNFASLGKLLEVQGTKIDPVAGTVSTDSDAVSFYDFLDRRLLAAADAFAGYMLGAPTPWIDETGSGGFLSQAYRGRQFSPLTELYYIYKGRGVDVDRVAPYLAKLHAVEDGPQFWYGTTVSNFWNYGVIPGNAGYWYAFPAELAGTAPAALPADASLPFAKYSLQLDGRTRIVTEGGQSFARARVDEKGTISALSRQMWSAGGRTGVLLRSDGPTTLQVLDKEPASKRNPKEIAARVLSTIEVPDTEGTWRYIAYPSAGSNVGYYRLTGKRGTTVDLDKVILTGAKDLTQPAFPQQRAQQYLLLHKPSVIDLSATDPGGSVTYRAYGLPKGAVLDPATGALTWTPARRPGRYPVQVVADDGQSVTARTFEMVVSADRARMIKAAVADGTSDSAVYTSPTKATYDAALATARSVAATGTDEEFATAFAALLEAISALQLLNPTLSDGSLAYAPLVKSSVIDATTVGYLTDDDQSTFSGDLRVGAVVLDFGTRYRVTPEQFTFQARYNFGNRMQGTNVYGSDDAVTWTLLSASATVETNDYQTVAVRDDQKGKAYRFLKLQVDQPGVPTDPAYPGIWSFAEFHVFGQRQEVPGALSTVSIASTGALAGRISAGAPVTLKFSGPEAISRVAVTIGGQPVTPASEDGLTWTATTTLGDVTGSGILPFTIDYITAGGVTAPSITASTDFTALFASDDRNQVNLATGGTLVTGTGTADTANATHAARLFDSSVTTFSDVAPVNGAAALTWDLGAGKTITLDRADVLVRQDNNGLTRQVDQALEGSNDLSTWTRLTGTTGKSLSWQSLPATGHGQYRYLRIRNGNYLNIAELRVFGTVQ</sequence>
<dbReference type="GO" id="GO:0005975">
    <property type="term" value="P:carbohydrate metabolic process"/>
    <property type="evidence" value="ECO:0007669"/>
    <property type="project" value="UniProtKB-ARBA"/>
</dbReference>
<organism evidence="1 2">
    <name type="scientific">Micromonospora haikouensis</name>
    <dbReference type="NCBI Taxonomy" id="686309"/>
    <lineage>
        <taxon>Bacteria</taxon>
        <taxon>Bacillati</taxon>
        <taxon>Actinomycetota</taxon>
        <taxon>Actinomycetes</taxon>
        <taxon>Micromonosporales</taxon>
        <taxon>Micromonosporaceae</taxon>
        <taxon>Micromonospora</taxon>
    </lineage>
</organism>
<keyword evidence="2" id="KW-1185">Reference proteome</keyword>
<dbReference type="SUPFAM" id="SSF48230">
    <property type="entry name" value="Chondroitin AC/alginate lyase"/>
    <property type="match status" value="1"/>
</dbReference>
<dbReference type="Gene3D" id="2.60.40.10">
    <property type="entry name" value="Immunoglobulins"/>
    <property type="match status" value="1"/>
</dbReference>
<dbReference type="SUPFAM" id="SSF49313">
    <property type="entry name" value="Cadherin-like"/>
    <property type="match status" value="1"/>
</dbReference>
<dbReference type="Pfam" id="PF05345">
    <property type="entry name" value="He_PIG"/>
    <property type="match status" value="1"/>
</dbReference>
<dbReference type="RefSeq" id="WP_043968226.1">
    <property type="nucleotide sequence ID" value="NZ_JBIAOP010000019.1"/>
</dbReference>
<evidence type="ECO:0000313" key="2">
    <source>
        <dbReference type="Proteomes" id="UP000032254"/>
    </source>
</evidence>
<dbReference type="EMBL" id="JXSX01000003">
    <property type="protein sequence ID" value="KIR61354.1"/>
    <property type="molecule type" value="Genomic_DNA"/>
</dbReference>
<gene>
    <name evidence="1" type="ORF">TK50_27180</name>
</gene>
<name>A0A0D0WRK4_9ACTN</name>
<dbReference type="PATRIC" id="fig|47853.6.peg.5696"/>
<dbReference type="GO" id="GO:0016020">
    <property type="term" value="C:membrane"/>
    <property type="evidence" value="ECO:0007669"/>
    <property type="project" value="InterPro"/>
</dbReference>
<dbReference type="InterPro" id="IPR008979">
    <property type="entry name" value="Galactose-bd-like_sf"/>
</dbReference>
<dbReference type="GeneID" id="301307704"/>
<dbReference type="SUPFAM" id="SSF49785">
    <property type="entry name" value="Galactose-binding domain-like"/>
    <property type="match status" value="2"/>
</dbReference>
<dbReference type="AlphaFoldDB" id="A0A0D0WRK4"/>
<reference evidence="1 2" key="1">
    <citation type="submission" date="2015-01" db="EMBL/GenBank/DDBJ databases">
        <title>Sequencing and annotation of Micromonospora carbonacea strain JXNU-1 genome.</title>
        <authorList>
            <person name="Long Z."/>
            <person name="Huang Y."/>
            <person name="Jiang Y."/>
        </authorList>
    </citation>
    <scope>NUCLEOTIDE SEQUENCE [LARGE SCALE GENOMIC DNA]</scope>
    <source>
        <strain evidence="1 2">JXNU-1</strain>
    </source>
</reference>
<comment type="caution">
    <text evidence="1">The sequence shown here is derived from an EMBL/GenBank/DDBJ whole genome shotgun (WGS) entry which is preliminary data.</text>
</comment>